<keyword evidence="9" id="KW-1185">Reference proteome</keyword>
<protein>
    <recommendedName>
        <fullName evidence="10">Major facilitator superfamily (MFS) profile domain-containing protein</fullName>
    </recommendedName>
</protein>
<organism evidence="9">
    <name type="scientific">Volvox carteri f. nagariensis</name>
    <dbReference type="NCBI Taxonomy" id="3068"/>
    <lineage>
        <taxon>Eukaryota</taxon>
        <taxon>Viridiplantae</taxon>
        <taxon>Chlorophyta</taxon>
        <taxon>core chlorophytes</taxon>
        <taxon>Chlorophyceae</taxon>
        <taxon>CS clade</taxon>
        <taxon>Chlamydomonadales</taxon>
        <taxon>Volvocaceae</taxon>
        <taxon>Volvox</taxon>
    </lineage>
</organism>
<feature type="compositionally biased region" description="Low complexity" evidence="6">
    <location>
        <begin position="238"/>
        <end position="252"/>
    </location>
</feature>
<evidence type="ECO:0000256" key="5">
    <source>
        <dbReference type="ARBA" id="ARBA00023136"/>
    </source>
</evidence>
<evidence type="ECO:0000313" key="9">
    <source>
        <dbReference type="Proteomes" id="UP000001058"/>
    </source>
</evidence>
<dbReference type="Proteomes" id="UP000001058">
    <property type="component" value="Unassembled WGS sequence"/>
</dbReference>
<feature type="compositionally biased region" description="Low complexity" evidence="6">
    <location>
        <begin position="138"/>
        <end position="171"/>
    </location>
</feature>
<feature type="compositionally biased region" description="Gly residues" evidence="6">
    <location>
        <begin position="186"/>
        <end position="195"/>
    </location>
</feature>
<feature type="region of interest" description="Disordered" evidence="6">
    <location>
        <begin position="132"/>
        <end position="217"/>
    </location>
</feature>
<dbReference type="RefSeq" id="XP_002957628.1">
    <property type="nucleotide sequence ID" value="XM_002957582.1"/>
</dbReference>
<name>D8UG58_VOLCA</name>
<dbReference type="OrthoDB" id="548622at2759"/>
<evidence type="ECO:0000256" key="4">
    <source>
        <dbReference type="ARBA" id="ARBA00022989"/>
    </source>
</evidence>
<feature type="compositionally biased region" description="Low complexity" evidence="6">
    <location>
        <begin position="196"/>
        <end position="207"/>
    </location>
</feature>
<feature type="transmembrane region" description="Helical" evidence="7">
    <location>
        <begin position="377"/>
        <end position="399"/>
    </location>
</feature>
<gene>
    <name evidence="8" type="ORF">VOLCADRAFT_98737</name>
</gene>
<keyword evidence="4 7" id="KW-1133">Transmembrane helix</keyword>
<proteinExistence type="predicted"/>
<dbReference type="InterPro" id="IPR036259">
    <property type="entry name" value="MFS_trans_sf"/>
</dbReference>
<feature type="transmembrane region" description="Helical" evidence="7">
    <location>
        <begin position="64"/>
        <end position="84"/>
    </location>
</feature>
<keyword evidence="2" id="KW-0813">Transport</keyword>
<comment type="subcellular location">
    <subcellularLocation>
        <location evidence="1">Membrane</location>
        <topology evidence="1">Multi-pass membrane protein</topology>
    </subcellularLocation>
</comment>
<keyword evidence="3 7" id="KW-0812">Transmembrane</keyword>
<feature type="region of interest" description="Disordered" evidence="6">
    <location>
        <begin position="238"/>
        <end position="264"/>
    </location>
</feature>
<evidence type="ECO:0000256" key="3">
    <source>
        <dbReference type="ARBA" id="ARBA00022692"/>
    </source>
</evidence>
<dbReference type="EMBL" id="GL378397">
    <property type="protein sequence ID" value="EFJ41294.1"/>
    <property type="molecule type" value="Genomic_DNA"/>
</dbReference>
<feature type="transmembrane region" description="Helical" evidence="7">
    <location>
        <begin position="319"/>
        <end position="339"/>
    </location>
</feature>
<feature type="transmembrane region" description="Helical" evidence="7">
    <location>
        <begin position="460"/>
        <end position="481"/>
    </location>
</feature>
<keyword evidence="5 7" id="KW-0472">Membrane</keyword>
<evidence type="ECO:0000256" key="6">
    <source>
        <dbReference type="SAM" id="MobiDB-lite"/>
    </source>
</evidence>
<accession>D8UG58</accession>
<dbReference type="InterPro" id="IPR044770">
    <property type="entry name" value="MFS_spinster-like"/>
</dbReference>
<dbReference type="InParanoid" id="D8UG58"/>
<dbReference type="AlphaFoldDB" id="D8UG58"/>
<evidence type="ECO:0000313" key="8">
    <source>
        <dbReference type="EMBL" id="EFJ41294.1"/>
    </source>
</evidence>
<evidence type="ECO:0000256" key="7">
    <source>
        <dbReference type="SAM" id="Phobius"/>
    </source>
</evidence>
<evidence type="ECO:0000256" key="1">
    <source>
        <dbReference type="ARBA" id="ARBA00004141"/>
    </source>
</evidence>
<feature type="transmembrane region" description="Helical" evidence="7">
    <location>
        <begin position="104"/>
        <end position="126"/>
    </location>
</feature>
<dbReference type="PANTHER" id="PTHR23505">
    <property type="entry name" value="SPINSTER"/>
    <property type="match status" value="1"/>
</dbReference>
<feature type="region of interest" description="Disordered" evidence="6">
    <location>
        <begin position="492"/>
        <end position="514"/>
    </location>
</feature>
<dbReference type="SUPFAM" id="SSF103473">
    <property type="entry name" value="MFS general substrate transporter"/>
    <property type="match status" value="1"/>
</dbReference>
<dbReference type="GeneID" id="9627103"/>
<dbReference type="KEGG" id="vcn:VOLCADRAFT_98737"/>
<sequence length="526" mass="54209">MFKQEPVKQPCWYTPHRLVAYFCLVLLMTWIDQGLVASNQGEAPLLTLTFTFVDDVAPRASATLWFGVLGLAPVLGIGAGYVLAEPLTSAAGGSGSSTGLRWAFFIEALVSMPLTAFALFAPAVHLNMATSTPPPKPATARSVAASPSSATPTAANPTTTTTPGTPASVGTLATGLVPPPLSLPFAGGGDGGVREGAGASASSGSGAPITAQLQGSRRYPGGIRGCTACGGNLLSESATAAGDTSTSTSGRPLHPPPPPRPAGKCEHVDLDPAAVVGAVSYTKLEGGQTHTPWIFGMVSFWAPKAAQEIFRLRGSGPEFLIGVIAVVSGVLGTLAGGVLLDRWGSSLENGFRLQTVAVAGALVFMQLAFLAARSFTVFCVLLSAGLISLFAVQAPSYALSMWTVPLRYRPISQAAIILLQHALGDVPSPPATVALHDAFKLGGSSGNGGRSSGREWRLSLALSSAYLGFAVVLFGAGTLLARRGRALDFRLQQQQGQEGEGEHGQDEREEVDESQMLCGVCGRRAG</sequence>
<evidence type="ECO:0008006" key="10">
    <source>
        <dbReference type="Google" id="ProtNLM"/>
    </source>
</evidence>
<dbReference type="GO" id="GO:0016020">
    <property type="term" value="C:membrane"/>
    <property type="evidence" value="ECO:0007669"/>
    <property type="project" value="UniProtKB-SubCell"/>
</dbReference>
<dbReference type="PANTHER" id="PTHR23505:SF52">
    <property type="entry name" value="MAJOR FACILITATOR SUPERFAMILY PROTEIN"/>
    <property type="match status" value="1"/>
</dbReference>
<feature type="transmembrane region" description="Helical" evidence="7">
    <location>
        <begin position="351"/>
        <end position="370"/>
    </location>
</feature>
<evidence type="ECO:0000256" key="2">
    <source>
        <dbReference type="ARBA" id="ARBA00022448"/>
    </source>
</evidence>
<dbReference type="eggNOG" id="KOG1330">
    <property type="taxonomic scope" value="Eukaryota"/>
</dbReference>
<reference evidence="8 9" key="1">
    <citation type="journal article" date="2010" name="Science">
        <title>Genomic analysis of organismal complexity in the multicellular green alga Volvox carteri.</title>
        <authorList>
            <person name="Prochnik S.E."/>
            <person name="Umen J."/>
            <person name="Nedelcu A.M."/>
            <person name="Hallmann A."/>
            <person name="Miller S.M."/>
            <person name="Nishii I."/>
            <person name="Ferris P."/>
            <person name="Kuo A."/>
            <person name="Mitros T."/>
            <person name="Fritz-Laylin L.K."/>
            <person name="Hellsten U."/>
            <person name="Chapman J."/>
            <person name="Simakov O."/>
            <person name="Rensing S.A."/>
            <person name="Terry A."/>
            <person name="Pangilinan J."/>
            <person name="Kapitonov V."/>
            <person name="Jurka J."/>
            <person name="Salamov A."/>
            <person name="Shapiro H."/>
            <person name="Schmutz J."/>
            <person name="Grimwood J."/>
            <person name="Lindquist E."/>
            <person name="Lucas S."/>
            <person name="Grigoriev I.V."/>
            <person name="Schmitt R."/>
            <person name="Kirk D."/>
            <person name="Rokhsar D.S."/>
        </authorList>
    </citation>
    <scope>NUCLEOTIDE SEQUENCE [LARGE SCALE GENOMIC DNA]</scope>
    <source>
        <strain evidence="9">f. Nagariensis / Eve</strain>
    </source>
</reference>